<keyword evidence="3 16" id="KW-0813">Transport</keyword>
<evidence type="ECO:0000256" key="8">
    <source>
        <dbReference type="ARBA" id="ARBA00022837"/>
    </source>
</evidence>
<dbReference type="GO" id="GO:0005524">
    <property type="term" value="F:ATP binding"/>
    <property type="evidence" value="ECO:0007669"/>
    <property type="project" value="UniProtKB-KW"/>
</dbReference>
<evidence type="ECO:0000256" key="12">
    <source>
        <dbReference type="ARBA" id="ARBA00022989"/>
    </source>
</evidence>
<evidence type="ECO:0000256" key="17">
    <source>
        <dbReference type="SAM" id="MobiDB-lite"/>
    </source>
</evidence>
<proteinExistence type="inferred from homology"/>
<dbReference type="Gene3D" id="3.40.50.1000">
    <property type="entry name" value="HAD superfamily/HAD-like"/>
    <property type="match status" value="1"/>
</dbReference>
<keyword evidence="11" id="KW-1278">Translocase</keyword>
<keyword evidence="9 16" id="KW-0067">ATP-binding</keyword>
<dbReference type="PANTHER" id="PTHR24093:SF369">
    <property type="entry name" value="CALCIUM-TRANSPORTING ATPASE"/>
    <property type="match status" value="1"/>
</dbReference>
<comment type="caution">
    <text evidence="16">Lacks conserved residue(s) required for the propagation of feature annotation.</text>
</comment>
<dbReference type="EMBL" id="SIDB01000001">
    <property type="protein sequence ID" value="KAI3438797.1"/>
    <property type="molecule type" value="Genomic_DNA"/>
</dbReference>
<keyword evidence="5 16" id="KW-0812">Transmembrane</keyword>
<name>A0A9D4TZS2_CHLVU</name>
<dbReference type="GO" id="GO:0046872">
    <property type="term" value="F:metal ion binding"/>
    <property type="evidence" value="ECO:0007669"/>
    <property type="project" value="UniProtKB-KW"/>
</dbReference>
<dbReference type="NCBIfam" id="TIGR01517">
    <property type="entry name" value="ATPase-IIB_Ca"/>
    <property type="match status" value="1"/>
</dbReference>
<dbReference type="PRINTS" id="PR00119">
    <property type="entry name" value="CATATPASE"/>
</dbReference>
<evidence type="ECO:0000313" key="20">
    <source>
        <dbReference type="Proteomes" id="UP001055712"/>
    </source>
</evidence>
<keyword evidence="7 16" id="KW-0547">Nucleotide-binding</keyword>
<keyword evidence="10" id="KW-0460">Magnesium</keyword>
<keyword evidence="14 16" id="KW-0472">Membrane</keyword>
<evidence type="ECO:0000256" key="14">
    <source>
        <dbReference type="ARBA" id="ARBA00023136"/>
    </source>
</evidence>
<evidence type="ECO:0000256" key="10">
    <source>
        <dbReference type="ARBA" id="ARBA00022842"/>
    </source>
</evidence>
<dbReference type="InterPro" id="IPR036412">
    <property type="entry name" value="HAD-like_sf"/>
</dbReference>
<dbReference type="NCBIfam" id="TIGR01494">
    <property type="entry name" value="ATPase_P-type"/>
    <property type="match status" value="2"/>
</dbReference>
<comment type="caution">
    <text evidence="19">The sequence shown here is derived from an EMBL/GenBank/DDBJ whole genome shotgun (WGS) entry which is preliminary data.</text>
</comment>
<dbReference type="PRINTS" id="PR00120">
    <property type="entry name" value="HATPASE"/>
</dbReference>
<comment type="similarity">
    <text evidence="2 16">Belongs to the cation transport ATPase (P-type) (TC 3.A.3) family. Type IIB subfamily.</text>
</comment>
<comment type="function">
    <text evidence="16">Catalyzes the hydrolysis of ATP coupled with the transport of calcium.</text>
</comment>
<dbReference type="GO" id="GO:0005388">
    <property type="term" value="F:P-type calcium transporter activity"/>
    <property type="evidence" value="ECO:0007669"/>
    <property type="project" value="UniProtKB-EC"/>
</dbReference>
<feature type="domain" description="Cation-transporting P-type ATPase N-terminal" evidence="18">
    <location>
        <begin position="43"/>
        <end position="123"/>
    </location>
</feature>
<dbReference type="Proteomes" id="UP001055712">
    <property type="component" value="Unassembled WGS sequence"/>
</dbReference>
<dbReference type="CDD" id="cd02081">
    <property type="entry name" value="P-type_ATPase_Ca_PMCA-like"/>
    <property type="match status" value="1"/>
</dbReference>
<dbReference type="SMART" id="SM00831">
    <property type="entry name" value="Cation_ATPase_N"/>
    <property type="match status" value="1"/>
</dbReference>
<dbReference type="Gene3D" id="2.70.150.10">
    <property type="entry name" value="Calcium-transporting ATPase, cytoplasmic transduction domain A"/>
    <property type="match status" value="1"/>
</dbReference>
<sequence>MATSSQDLEAQPALTSGTGASAGPFSVDLATLSGINEHKDVEKWDQMGGLRGVAAALCLSLSDGLDPAATDGTDWESRKAAFGANKFKAIPPKSFFRLWFGNLKDPTLIMLMIAALVSTVLGAAVPEEREHSAWTEGVAIWVAVFVVSLVGAFNDWNKDRQFQKLNAQKDIIEVKVLRGGQQLTIPNFDIVVGDVMLLDTGDKIIADGYTIESHGMVVDEASLTGESDPVKKGQDHEPWLRSGTQVTEGSGRMLVLAVGEHSEWGRTMALVVGEVGETPLQEKLGWLATAIGKLGFCVAVVCFFVLLIRWIINNKGFPMDKFSEGPLQFFIFAVTILVVAVPEGLPLAVTISLAYSMKKMMKDNNFVRVLAACETMGGATAICSDKTGTLTENRMTVVKGYFCGRMCTEVPPFEQLPAAAADEIVLNASLNSKAFLMVEEGTSKVDFVGNRTECALLVMVRNWGQDYRQLRDINHENTVEVYGFSSERKMASVLVKRPGGKLRLYNKGAAEMVLTHCTSMVGPSGEAVPMTEELRTELLSTVTGMASTGLRTLCLAYTDFPEHDASRPADFFTTPPDENLTMLCIVGIKDPVRKEVPEAVATCQRAGITVRMVTGDNIHTAKHIARECGILTDEGIALEGPVFRNMTEEDLAPLLPKLQVLARSSPKDKYILVQTLKKMGEVVAVTGDGTNDAPALKESDVGLAMGIAGTEVAKEAADIVIMDDNFSSIVKAVLWGRSVFTNIRKFLQFQLTINLVALIVAFVAAITNGETPLNVLQLLWVNLIMDSLAALALATEAPTADLLTQKPHGRDAPLISRPMWRFILSQGTYQVFWLLLIFYGMPAKLDRFAVPTQCDYFKAHSPSGFCCPLPMTAGGTPQCYLGAGGYWSANETVPVCGLELSGSCKFVEPSAEVFCGPGVATCDRYTEVKEEYTQLTDHWESAETKAKEEISSMVFNTFIWCQMFNMLNARKVSNEYNVLSGLFATNVFWTIWVLIAGFQVIIMFFLGGIFKVERLSGLEWGVSILIGLGSIPLCILSKAIPNFDVRNLRRRMSMSATIHAVTGPPSRLGSNSKSQRMARTLPLVRKD</sequence>
<dbReference type="InterPro" id="IPR018303">
    <property type="entry name" value="ATPase_P-typ_P_site"/>
</dbReference>
<gene>
    <name evidence="19" type="ORF">D9Q98_001214</name>
</gene>
<dbReference type="SFLD" id="SFLDG00002">
    <property type="entry name" value="C1.7:_P-type_atpase_like"/>
    <property type="match status" value="1"/>
</dbReference>
<keyword evidence="20" id="KW-1185">Reference proteome</keyword>
<dbReference type="OrthoDB" id="3352408at2759"/>
<feature type="transmembrane region" description="Helical" evidence="16">
    <location>
        <begin position="987"/>
        <end position="1010"/>
    </location>
</feature>
<dbReference type="Pfam" id="PF00690">
    <property type="entry name" value="Cation_ATPase_N"/>
    <property type="match status" value="1"/>
</dbReference>
<dbReference type="InterPro" id="IPR006408">
    <property type="entry name" value="P-type_ATPase_IIB"/>
</dbReference>
<dbReference type="SUPFAM" id="SSF81665">
    <property type="entry name" value="Calcium ATPase, transmembrane domain M"/>
    <property type="match status" value="1"/>
</dbReference>
<dbReference type="InterPro" id="IPR004014">
    <property type="entry name" value="ATPase_P-typ_cation-transptr_N"/>
</dbReference>
<evidence type="ECO:0000256" key="6">
    <source>
        <dbReference type="ARBA" id="ARBA00022723"/>
    </source>
</evidence>
<evidence type="ECO:0000256" key="5">
    <source>
        <dbReference type="ARBA" id="ARBA00022692"/>
    </source>
</evidence>
<feature type="transmembrane region" description="Helical" evidence="16">
    <location>
        <begin position="746"/>
        <end position="766"/>
    </location>
</feature>
<dbReference type="InterPro" id="IPR059000">
    <property type="entry name" value="ATPase_P-type_domA"/>
</dbReference>
<dbReference type="GO" id="GO:0005886">
    <property type="term" value="C:plasma membrane"/>
    <property type="evidence" value="ECO:0007669"/>
    <property type="project" value="TreeGrafter"/>
</dbReference>
<dbReference type="FunFam" id="2.70.150.10:FF:000029">
    <property type="entry name" value="Calcium-transporting ATPase"/>
    <property type="match status" value="1"/>
</dbReference>
<dbReference type="InterPro" id="IPR008250">
    <property type="entry name" value="ATPase_P-typ_transduc_dom_A_sf"/>
</dbReference>
<keyword evidence="13 16" id="KW-0406">Ion transport</keyword>
<evidence type="ECO:0000256" key="16">
    <source>
        <dbReference type="RuleBase" id="RU361146"/>
    </source>
</evidence>
<dbReference type="InterPro" id="IPR006068">
    <property type="entry name" value="ATPase_P-typ_cation-transptr_C"/>
</dbReference>
<feature type="transmembrane region" description="Helical" evidence="16">
    <location>
        <begin position="138"/>
        <end position="156"/>
    </location>
</feature>
<dbReference type="FunFam" id="3.40.50.1000:FF:000001">
    <property type="entry name" value="Phospholipid-transporting ATPase IC"/>
    <property type="match status" value="1"/>
</dbReference>
<evidence type="ECO:0000313" key="19">
    <source>
        <dbReference type="EMBL" id="KAI3438797.1"/>
    </source>
</evidence>
<evidence type="ECO:0000256" key="2">
    <source>
        <dbReference type="ARBA" id="ARBA00006124"/>
    </source>
</evidence>
<reference evidence="19" key="1">
    <citation type="journal article" date="2019" name="Plant J.">
        <title>Chlorella vulgaris genome assembly and annotation reveals the molecular basis for metabolic acclimation to high light conditions.</title>
        <authorList>
            <person name="Cecchin M."/>
            <person name="Marcolungo L."/>
            <person name="Rossato M."/>
            <person name="Girolomoni L."/>
            <person name="Cosentino E."/>
            <person name="Cuine S."/>
            <person name="Li-Beisson Y."/>
            <person name="Delledonne M."/>
            <person name="Ballottari M."/>
        </authorList>
    </citation>
    <scope>NUCLEOTIDE SEQUENCE</scope>
    <source>
        <strain evidence="19">211/11P</strain>
    </source>
</reference>
<feature type="transmembrane region" description="Helical" evidence="16">
    <location>
        <begin position="819"/>
        <end position="841"/>
    </location>
</feature>
<feature type="transmembrane region" description="Helical" evidence="16">
    <location>
        <begin position="327"/>
        <end position="355"/>
    </location>
</feature>
<evidence type="ECO:0000256" key="7">
    <source>
        <dbReference type="ARBA" id="ARBA00022741"/>
    </source>
</evidence>
<dbReference type="InterPro" id="IPR023214">
    <property type="entry name" value="HAD_sf"/>
</dbReference>
<dbReference type="SFLD" id="SFLDS00003">
    <property type="entry name" value="Haloacid_Dehalogenase"/>
    <property type="match status" value="1"/>
</dbReference>
<keyword evidence="8 16" id="KW-0106">Calcium</keyword>
<dbReference type="PANTHER" id="PTHR24093">
    <property type="entry name" value="CATION TRANSPORTING ATPASE"/>
    <property type="match status" value="1"/>
</dbReference>
<keyword evidence="4 16" id="KW-0109">Calcium transport</keyword>
<feature type="region of interest" description="Disordered" evidence="17">
    <location>
        <begin position="1064"/>
        <end position="1087"/>
    </location>
</feature>
<dbReference type="EC" id="7.2.2.10" evidence="16"/>
<evidence type="ECO:0000259" key="18">
    <source>
        <dbReference type="SMART" id="SM00831"/>
    </source>
</evidence>
<dbReference type="AlphaFoldDB" id="A0A9D4TZS2"/>
<dbReference type="InterPro" id="IPR023299">
    <property type="entry name" value="ATPase_P-typ_cyto_dom_N"/>
</dbReference>
<reference evidence="19" key="2">
    <citation type="submission" date="2020-11" db="EMBL/GenBank/DDBJ databases">
        <authorList>
            <person name="Cecchin M."/>
            <person name="Marcolungo L."/>
            <person name="Rossato M."/>
            <person name="Girolomoni L."/>
            <person name="Cosentino E."/>
            <person name="Cuine S."/>
            <person name="Li-Beisson Y."/>
            <person name="Delledonne M."/>
            <person name="Ballottari M."/>
        </authorList>
    </citation>
    <scope>NUCLEOTIDE SEQUENCE</scope>
    <source>
        <strain evidence="19">211/11P</strain>
        <tissue evidence="19">Whole cell</tissue>
    </source>
</reference>
<dbReference type="SFLD" id="SFLDF00027">
    <property type="entry name" value="p-type_atpase"/>
    <property type="match status" value="1"/>
</dbReference>
<evidence type="ECO:0000256" key="4">
    <source>
        <dbReference type="ARBA" id="ARBA00022568"/>
    </source>
</evidence>
<dbReference type="SUPFAM" id="SSF56784">
    <property type="entry name" value="HAD-like"/>
    <property type="match status" value="1"/>
</dbReference>
<dbReference type="FunFam" id="3.40.50.1000:FF:000018">
    <property type="entry name" value="Calcium-transporting ATPase"/>
    <property type="match status" value="1"/>
</dbReference>
<dbReference type="PROSITE" id="PS00154">
    <property type="entry name" value="ATPASE_E1_E2"/>
    <property type="match status" value="1"/>
</dbReference>
<dbReference type="InterPro" id="IPR044492">
    <property type="entry name" value="P_typ_ATPase_HD_dom"/>
</dbReference>
<dbReference type="Gene3D" id="1.20.1110.10">
    <property type="entry name" value="Calcium-transporting ATPase, transmembrane domain"/>
    <property type="match status" value="1"/>
</dbReference>
<dbReference type="InterPro" id="IPR023298">
    <property type="entry name" value="ATPase_P-typ_TM_dom_sf"/>
</dbReference>
<evidence type="ECO:0000256" key="1">
    <source>
        <dbReference type="ARBA" id="ARBA00004127"/>
    </source>
</evidence>
<dbReference type="InterPro" id="IPR001757">
    <property type="entry name" value="P_typ_ATPase"/>
</dbReference>
<dbReference type="Pfam" id="PF13246">
    <property type="entry name" value="Cation_ATPase"/>
    <property type="match status" value="1"/>
</dbReference>
<dbReference type="Pfam" id="PF00122">
    <property type="entry name" value="E1-E2_ATPase"/>
    <property type="match status" value="1"/>
</dbReference>
<organism evidence="19 20">
    <name type="scientific">Chlorella vulgaris</name>
    <name type="common">Green alga</name>
    <dbReference type="NCBI Taxonomy" id="3077"/>
    <lineage>
        <taxon>Eukaryota</taxon>
        <taxon>Viridiplantae</taxon>
        <taxon>Chlorophyta</taxon>
        <taxon>core chlorophytes</taxon>
        <taxon>Trebouxiophyceae</taxon>
        <taxon>Chlorellales</taxon>
        <taxon>Chlorellaceae</taxon>
        <taxon>Chlorella clade</taxon>
        <taxon>Chlorella</taxon>
    </lineage>
</organism>
<feature type="compositionally biased region" description="Polar residues" evidence="17">
    <location>
        <begin position="1068"/>
        <end position="1077"/>
    </location>
</feature>
<dbReference type="Pfam" id="PF00689">
    <property type="entry name" value="Cation_ATPase_C"/>
    <property type="match status" value="1"/>
</dbReference>
<evidence type="ECO:0000256" key="9">
    <source>
        <dbReference type="ARBA" id="ARBA00022840"/>
    </source>
</evidence>
<evidence type="ECO:0000256" key="11">
    <source>
        <dbReference type="ARBA" id="ARBA00022967"/>
    </source>
</evidence>
<evidence type="ECO:0000256" key="13">
    <source>
        <dbReference type="ARBA" id="ARBA00023065"/>
    </source>
</evidence>
<dbReference type="GO" id="GO:0012505">
    <property type="term" value="C:endomembrane system"/>
    <property type="evidence" value="ECO:0007669"/>
    <property type="project" value="UniProtKB-SubCell"/>
</dbReference>
<keyword evidence="12 16" id="KW-1133">Transmembrane helix</keyword>
<protein>
    <recommendedName>
        <fullName evidence="16">Calcium-transporting ATPase</fullName>
        <ecNumber evidence="16">7.2.2.10</ecNumber>
    </recommendedName>
</protein>
<dbReference type="FunFam" id="3.40.1110.10:FF:000045">
    <property type="entry name" value="Calcium-transporting ATPase"/>
    <property type="match status" value="1"/>
</dbReference>
<dbReference type="Gene3D" id="3.40.1110.10">
    <property type="entry name" value="Calcium-transporting ATPase, cytoplasmic domain N"/>
    <property type="match status" value="1"/>
</dbReference>
<dbReference type="GO" id="GO:0016887">
    <property type="term" value="F:ATP hydrolysis activity"/>
    <property type="evidence" value="ECO:0007669"/>
    <property type="project" value="InterPro"/>
</dbReference>
<comment type="catalytic activity">
    <reaction evidence="15 16">
        <text>Ca(2+)(in) + ATP + H2O = Ca(2+)(out) + ADP + phosphate + H(+)</text>
        <dbReference type="Rhea" id="RHEA:18105"/>
        <dbReference type="ChEBI" id="CHEBI:15377"/>
        <dbReference type="ChEBI" id="CHEBI:15378"/>
        <dbReference type="ChEBI" id="CHEBI:29108"/>
        <dbReference type="ChEBI" id="CHEBI:30616"/>
        <dbReference type="ChEBI" id="CHEBI:43474"/>
        <dbReference type="ChEBI" id="CHEBI:456216"/>
        <dbReference type="EC" id="7.2.2.10"/>
    </reaction>
</comment>
<evidence type="ECO:0000256" key="15">
    <source>
        <dbReference type="ARBA" id="ARBA00048694"/>
    </source>
</evidence>
<feature type="transmembrane region" description="Helical" evidence="16">
    <location>
        <begin position="1022"/>
        <end position="1041"/>
    </location>
</feature>
<evidence type="ECO:0000256" key="3">
    <source>
        <dbReference type="ARBA" id="ARBA00022448"/>
    </source>
</evidence>
<accession>A0A9D4TZS2</accession>
<dbReference type="SUPFAM" id="SSF81653">
    <property type="entry name" value="Calcium ATPase, transduction domain A"/>
    <property type="match status" value="1"/>
</dbReference>
<comment type="subcellular location">
    <subcellularLocation>
        <location evidence="1">Endomembrane system</location>
        <topology evidence="1">Multi-pass membrane protein</topology>
    </subcellularLocation>
    <subcellularLocation>
        <location evidence="16">Membrane</location>
        <topology evidence="16">Multi-pass membrane protein</topology>
    </subcellularLocation>
</comment>
<dbReference type="SUPFAM" id="SSF81660">
    <property type="entry name" value="Metal cation-transporting ATPase, ATP-binding domain N"/>
    <property type="match status" value="1"/>
</dbReference>
<keyword evidence="6" id="KW-0479">Metal-binding</keyword>
<feature type="transmembrane region" description="Helical" evidence="16">
    <location>
        <begin position="290"/>
        <end position="312"/>
    </location>
</feature>
<dbReference type="Pfam" id="PF08282">
    <property type="entry name" value="Hydrolase_3"/>
    <property type="match status" value="1"/>
</dbReference>